<protein>
    <submittedName>
        <fullName evidence="2">Uncharacterized protein</fullName>
    </submittedName>
</protein>
<keyword evidence="1" id="KW-0175">Coiled coil</keyword>
<reference evidence="2 3" key="1">
    <citation type="submission" date="2021-06" db="EMBL/GenBank/DDBJ databases">
        <title>Caerostris extrusa draft genome.</title>
        <authorList>
            <person name="Kono N."/>
            <person name="Arakawa K."/>
        </authorList>
    </citation>
    <scope>NUCLEOTIDE SEQUENCE [LARGE SCALE GENOMIC DNA]</scope>
</reference>
<dbReference type="Proteomes" id="UP001054945">
    <property type="component" value="Unassembled WGS sequence"/>
</dbReference>
<comment type="caution">
    <text evidence="2">The sequence shown here is derived from an EMBL/GenBank/DDBJ whole genome shotgun (WGS) entry which is preliminary data.</text>
</comment>
<evidence type="ECO:0000313" key="3">
    <source>
        <dbReference type="Proteomes" id="UP001054945"/>
    </source>
</evidence>
<sequence>MDKIFVQIDRLEEMVKTIKDNLDLMEEKVNEAEEQLDSSSVKKLFNSLQKPLFS</sequence>
<gene>
    <name evidence="2" type="ORF">CEXT_101871</name>
</gene>
<evidence type="ECO:0000256" key="1">
    <source>
        <dbReference type="SAM" id="Coils"/>
    </source>
</evidence>
<evidence type="ECO:0000313" key="2">
    <source>
        <dbReference type="EMBL" id="GIZ00481.1"/>
    </source>
</evidence>
<accession>A0AAV4XZ77</accession>
<feature type="non-terminal residue" evidence="2">
    <location>
        <position position="54"/>
    </location>
</feature>
<proteinExistence type="predicted"/>
<organism evidence="2 3">
    <name type="scientific">Caerostris extrusa</name>
    <name type="common">Bark spider</name>
    <name type="synonym">Caerostris bankana</name>
    <dbReference type="NCBI Taxonomy" id="172846"/>
    <lineage>
        <taxon>Eukaryota</taxon>
        <taxon>Metazoa</taxon>
        <taxon>Ecdysozoa</taxon>
        <taxon>Arthropoda</taxon>
        <taxon>Chelicerata</taxon>
        <taxon>Arachnida</taxon>
        <taxon>Araneae</taxon>
        <taxon>Araneomorphae</taxon>
        <taxon>Entelegynae</taxon>
        <taxon>Araneoidea</taxon>
        <taxon>Araneidae</taxon>
        <taxon>Caerostris</taxon>
    </lineage>
</organism>
<keyword evidence="3" id="KW-1185">Reference proteome</keyword>
<feature type="coiled-coil region" evidence="1">
    <location>
        <begin position="1"/>
        <end position="42"/>
    </location>
</feature>
<name>A0AAV4XZ77_CAEEX</name>
<dbReference type="EMBL" id="BPLR01001159">
    <property type="protein sequence ID" value="GIZ00481.1"/>
    <property type="molecule type" value="Genomic_DNA"/>
</dbReference>
<dbReference type="AlphaFoldDB" id="A0AAV4XZ77"/>